<gene>
    <name evidence="2" type="ORF">BaRGS_00015890</name>
</gene>
<keyword evidence="3" id="KW-1185">Reference proteome</keyword>
<comment type="caution">
    <text evidence="2">The sequence shown here is derived from an EMBL/GenBank/DDBJ whole genome shotgun (WGS) entry which is preliminary data.</text>
</comment>
<evidence type="ECO:0000313" key="3">
    <source>
        <dbReference type="Proteomes" id="UP001519460"/>
    </source>
</evidence>
<dbReference type="Proteomes" id="UP001519460">
    <property type="component" value="Unassembled WGS sequence"/>
</dbReference>
<dbReference type="AlphaFoldDB" id="A0ABD0L0X6"/>
<proteinExistence type="predicted"/>
<sequence>MIRHVLSVSVCLFQSESKTPQKALKKASVKVMDRSVAEDGDISDCVNSILDRVETLLLPLRPPEESPASLQTAALVGLGANAALDSSAFASLNGAATPTACTHKNTAVPHLEEFAEMPTKDTDDHSSDADTTHSELPLSCPQLKREGANILASADKARLSVFFDDTPLATQGRWTRPSNKKSQQQMEIPAKYVRHTSDEGQLEGHAMPSLAGDCNITNKQDIASSAGEICLLPYSGGIGQFSDEVSITEDGAVVHSKASECLMLQAANAVLDGLREMNGSEDFTSTQPTLLCQQQTENTVSYTPSKELSSLGAEGVHTKIGVMGISQTRNLQLNTDSDVMDACQKLESSHQNDENNPEASPSPNRREENAGTACLEDWASEIMDIESESTRASDNDENLDKANNQVPLNVKEAEVGTAAAAKTSGIGTAPRRAAAEDAGPEDAGFEEEGTASLQREPTPGVPTSGCQPINPIAHKSTPEPVKGQLTMGLICPIPNETAFGSCTLPAEEELTFYPTAVADDHSVPTLLVEVGNDLANRAAEDNSLYEDEGNLSGKSLTVG</sequence>
<organism evidence="2 3">
    <name type="scientific">Batillaria attramentaria</name>
    <dbReference type="NCBI Taxonomy" id="370345"/>
    <lineage>
        <taxon>Eukaryota</taxon>
        <taxon>Metazoa</taxon>
        <taxon>Spiralia</taxon>
        <taxon>Lophotrochozoa</taxon>
        <taxon>Mollusca</taxon>
        <taxon>Gastropoda</taxon>
        <taxon>Caenogastropoda</taxon>
        <taxon>Sorbeoconcha</taxon>
        <taxon>Cerithioidea</taxon>
        <taxon>Batillariidae</taxon>
        <taxon>Batillaria</taxon>
    </lineage>
</organism>
<accession>A0ABD0L0X6</accession>
<feature type="region of interest" description="Disordered" evidence="1">
    <location>
        <begin position="421"/>
        <end position="463"/>
    </location>
</feature>
<evidence type="ECO:0000313" key="2">
    <source>
        <dbReference type="EMBL" id="KAK7492943.1"/>
    </source>
</evidence>
<reference evidence="2 3" key="1">
    <citation type="journal article" date="2023" name="Sci. Data">
        <title>Genome assembly of the Korean intertidal mud-creeper Batillaria attramentaria.</title>
        <authorList>
            <person name="Patra A.K."/>
            <person name="Ho P.T."/>
            <person name="Jun S."/>
            <person name="Lee S.J."/>
            <person name="Kim Y."/>
            <person name="Won Y.J."/>
        </authorList>
    </citation>
    <scope>NUCLEOTIDE SEQUENCE [LARGE SCALE GENOMIC DNA]</scope>
    <source>
        <strain evidence="2">Wonlab-2016</strain>
    </source>
</reference>
<name>A0ABD0L0X6_9CAEN</name>
<dbReference type="EMBL" id="JACVVK020000098">
    <property type="protein sequence ID" value="KAK7492943.1"/>
    <property type="molecule type" value="Genomic_DNA"/>
</dbReference>
<feature type="compositionally biased region" description="Acidic residues" evidence="1">
    <location>
        <begin position="438"/>
        <end position="449"/>
    </location>
</feature>
<protein>
    <submittedName>
        <fullName evidence="2">Uncharacterized protein</fullName>
    </submittedName>
</protein>
<feature type="region of interest" description="Disordered" evidence="1">
    <location>
        <begin position="347"/>
        <end position="371"/>
    </location>
</feature>
<evidence type="ECO:0000256" key="1">
    <source>
        <dbReference type="SAM" id="MobiDB-lite"/>
    </source>
</evidence>